<proteinExistence type="predicted"/>
<accession>A0A8B9H7S2</accession>
<dbReference type="PANTHER" id="PTHR45784:SF3">
    <property type="entry name" value="C-TYPE LECTIN DOMAIN FAMILY 4 MEMBER K-LIKE-RELATED"/>
    <property type="match status" value="1"/>
</dbReference>
<evidence type="ECO:0000313" key="4">
    <source>
        <dbReference type="Proteomes" id="UP000694621"/>
    </source>
</evidence>
<dbReference type="AlphaFoldDB" id="A0A8B9H7S2"/>
<dbReference type="SMART" id="SM00034">
    <property type="entry name" value="CLECT"/>
    <property type="match status" value="1"/>
</dbReference>
<dbReference type="InterPro" id="IPR018378">
    <property type="entry name" value="C-type_lectin_CS"/>
</dbReference>
<dbReference type="PROSITE" id="PS00615">
    <property type="entry name" value="C_TYPE_LECTIN_1"/>
    <property type="match status" value="1"/>
</dbReference>
<dbReference type="InterPro" id="IPR016186">
    <property type="entry name" value="C-type_lectin-like/link_sf"/>
</dbReference>
<dbReference type="Ensembl" id="ENSAMXT00005008459.1">
    <property type="protein sequence ID" value="ENSAMXP00005007499.1"/>
    <property type="gene ID" value="ENSAMXG00005004480.1"/>
</dbReference>
<sequence>LASSSSIMSTNNKLFFLTVQTSYVPGLSSTNLVMSSMLHGRNGGNKSRYIFVNKQKTWHEAQSYCREHHTDLASVRNWWENRKIKAGNDDNFWIGLFKDTNDWWEWSDQSSSSFRYWNSNQPDQSKCAAASVKDQGQWHDIECDEQRPFICHESELYLMYSILY</sequence>
<feature type="domain" description="C-type lectin" evidence="2">
    <location>
        <begin position="49"/>
        <end position="152"/>
    </location>
</feature>
<dbReference type="Gene3D" id="3.10.100.10">
    <property type="entry name" value="Mannose-Binding Protein A, subunit A"/>
    <property type="match status" value="1"/>
</dbReference>
<dbReference type="InterPro" id="IPR016187">
    <property type="entry name" value="CTDL_fold"/>
</dbReference>
<evidence type="ECO:0000313" key="3">
    <source>
        <dbReference type="Ensembl" id="ENSAMXP00005007499.1"/>
    </source>
</evidence>
<reference evidence="3" key="1">
    <citation type="submission" date="2025-08" db="UniProtKB">
        <authorList>
            <consortium name="Ensembl"/>
        </authorList>
    </citation>
    <scope>IDENTIFICATION</scope>
</reference>
<dbReference type="SUPFAM" id="SSF56436">
    <property type="entry name" value="C-type lectin-like"/>
    <property type="match status" value="1"/>
</dbReference>
<dbReference type="PANTHER" id="PTHR45784">
    <property type="entry name" value="C-TYPE LECTIN DOMAIN FAMILY 20 MEMBER A-RELATED"/>
    <property type="match status" value="1"/>
</dbReference>
<dbReference type="PROSITE" id="PS50041">
    <property type="entry name" value="C_TYPE_LECTIN_2"/>
    <property type="match status" value="1"/>
</dbReference>
<evidence type="ECO:0000256" key="1">
    <source>
        <dbReference type="ARBA" id="ARBA00023157"/>
    </source>
</evidence>
<organism evidence="3 4">
    <name type="scientific">Astyanax mexicanus</name>
    <name type="common">Blind cave fish</name>
    <name type="synonym">Astyanax fasciatus mexicanus</name>
    <dbReference type="NCBI Taxonomy" id="7994"/>
    <lineage>
        <taxon>Eukaryota</taxon>
        <taxon>Metazoa</taxon>
        <taxon>Chordata</taxon>
        <taxon>Craniata</taxon>
        <taxon>Vertebrata</taxon>
        <taxon>Euteleostomi</taxon>
        <taxon>Actinopterygii</taxon>
        <taxon>Neopterygii</taxon>
        <taxon>Teleostei</taxon>
        <taxon>Ostariophysi</taxon>
        <taxon>Characiformes</taxon>
        <taxon>Characoidei</taxon>
        <taxon>Acestrorhamphidae</taxon>
        <taxon>Acestrorhamphinae</taxon>
        <taxon>Astyanax</taxon>
    </lineage>
</organism>
<dbReference type="Proteomes" id="UP000694621">
    <property type="component" value="Unplaced"/>
</dbReference>
<dbReference type="Pfam" id="PF00059">
    <property type="entry name" value="Lectin_C"/>
    <property type="match status" value="1"/>
</dbReference>
<name>A0A8B9H7S2_ASTMX</name>
<dbReference type="InterPro" id="IPR001304">
    <property type="entry name" value="C-type_lectin-like"/>
</dbReference>
<protein>
    <recommendedName>
        <fullName evidence="2">C-type lectin domain-containing protein</fullName>
    </recommendedName>
</protein>
<evidence type="ECO:0000259" key="2">
    <source>
        <dbReference type="PROSITE" id="PS50041"/>
    </source>
</evidence>
<keyword evidence="1" id="KW-1015">Disulfide bond</keyword>